<dbReference type="Proteomes" id="UP000681722">
    <property type="component" value="Unassembled WGS sequence"/>
</dbReference>
<feature type="domain" description="WWE" evidence="12">
    <location>
        <begin position="112"/>
        <end position="195"/>
    </location>
</feature>
<organism evidence="14 17">
    <name type="scientific">Didymodactylos carnosus</name>
    <dbReference type="NCBI Taxonomy" id="1234261"/>
    <lineage>
        <taxon>Eukaryota</taxon>
        <taxon>Metazoa</taxon>
        <taxon>Spiralia</taxon>
        <taxon>Gnathifera</taxon>
        <taxon>Rotifera</taxon>
        <taxon>Eurotatoria</taxon>
        <taxon>Bdelloidea</taxon>
        <taxon>Philodinida</taxon>
        <taxon>Philodinidae</taxon>
        <taxon>Didymodactylos</taxon>
    </lineage>
</organism>
<feature type="chain" id="PRO_5044038047" description="NAD(P)(+)--arginine ADP-ribosyltransferase" evidence="10">
    <location>
        <begin position="21"/>
        <end position="441"/>
    </location>
</feature>
<dbReference type="Proteomes" id="UP000677228">
    <property type="component" value="Unassembled WGS sequence"/>
</dbReference>
<keyword evidence="10" id="KW-0732">Signal</keyword>
<dbReference type="InterPro" id="IPR004170">
    <property type="entry name" value="WWE_dom"/>
</dbReference>
<dbReference type="EMBL" id="CAJNOQ010002238">
    <property type="protein sequence ID" value="CAF0946732.1"/>
    <property type="molecule type" value="Genomic_DNA"/>
</dbReference>
<dbReference type="EMBL" id="CAJOBA010002777">
    <property type="protein sequence ID" value="CAF3659118.1"/>
    <property type="molecule type" value="Genomic_DNA"/>
</dbReference>
<evidence type="ECO:0000256" key="7">
    <source>
        <dbReference type="ARBA" id="ARBA00022695"/>
    </source>
</evidence>
<dbReference type="GO" id="GO:0106274">
    <property type="term" value="F:NAD+-protein-arginine ADP-ribosyltransferase activity"/>
    <property type="evidence" value="ECO:0007669"/>
    <property type="project" value="UniProtKB-EC"/>
</dbReference>
<dbReference type="GO" id="GO:0005576">
    <property type="term" value="C:extracellular region"/>
    <property type="evidence" value="ECO:0007669"/>
    <property type="project" value="UniProtKB-SubCell"/>
</dbReference>
<evidence type="ECO:0000256" key="1">
    <source>
        <dbReference type="ARBA" id="ARBA00004613"/>
    </source>
</evidence>
<dbReference type="Proteomes" id="UP000682733">
    <property type="component" value="Unassembled WGS sequence"/>
</dbReference>
<evidence type="ECO:0000313" key="15">
    <source>
        <dbReference type="EMBL" id="CAF3659118.1"/>
    </source>
</evidence>
<keyword evidence="17" id="KW-1185">Reference proteome</keyword>
<comment type="similarity">
    <text evidence="2 10">Belongs to the Arg-specific ADP-ribosyltransferase family.</text>
</comment>
<dbReference type="AlphaFoldDB" id="A0A814CTM5"/>
<proteinExistence type="inferred from homology"/>
<feature type="signal peptide" evidence="10">
    <location>
        <begin position="1"/>
        <end position="20"/>
    </location>
</feature>
<evidence type="ECO:0000313" key="17">
    <source>
        <dbReference type="Proteomes" id="UP000663829"/>
    </source>
</evidence>
<keyword evidence="10" id="KW-0521">NADP</keyword>
<dbReference type="InterPro" id="IPR037197">
    <property type="entry name" value="WWE_dom_sf"/>
</dbReference>
<evidence type="ECO:0000256" key="5">
    <source>
        <dbReference type="ARBA" id="ARBA00022676"/>
    </source>
</evidence>
<keyword evidence="5 10" id="KW-0328">Glycosyltransferase</keyword>
<evidence type="ECO:0000313" key="16">
    <source>
        <dbReference type="EMBL" id="CAF3722857.1"/>
    </source>
</evidence>
<evidence type="ECO:0000256" key="6">
    <source>
        <dbReference type="ARBA" id="ARBA00022679"/>
    </source>
</evidence>
<evidence type="ECO:0000256" key="2">
    <source>
        <dbReference type="ARBA" id="ARBA00009558"/>
    </source>
</evidence>
<keyword evidence="7" id="KW-0548">Nucleotidyltransferase</keyword>
<dbReference type="EMBL" id="CAJNOK010002776">
    <property type="protein sequence ID" value="CAF0874522.1"/>
    <property type="molecule type" value="Genomic_DNA"/>
</dbReference>
<dbReference type="GO" id="GO:0016779">
    <property type="term" value="F:nucleotidyltransferase activity"/>
    <property type="evidence" value="ECO:0007669"/>
    <property type="project" value="UniProtKB-KW"/>
</dbReference>
<dbReference type="GO" id="GO:0008270">
    <property type="term" value="F:zinc ion binding"/>
    <property type="evidence" value="ECO:0007669"/>
    <property type="project" value="InterPro"/>
</dbReference>
<keyword evidence="8" id="KW-0843">Virulence</keyword>
<dbReference type="Gene3D" id="3.30.720.50">
    <property type="match status" value="1"/>
</dbReference>
<dbReference type="SUPFAM" id="SSF117839">
    <property type="entry name" value="WWE domain"/>
    <property type="match status" value="1"/>
</dbReference>
<evidence type="ECO:0000313" key="13">
    <source>
        <dbReference type="EMBL" id="CAF0874522.1"/>
    </source>
</evidence>
<dbReference type="PROSITE" id="PS50918">
    <property type="entry name" value="WWE"/>
    <property type="match status" value="1"/>
</dbReference>
<sequence length="441" mass="51133">MLLLHSHLLISLVLFCKWLGTPNSSAEGVWKRLDKPNSSADDVWKRSDKPYSSAQGVWKRLDKPNSSAEDLRKWSDKSYSSSESVWKRLDKPNSSADDVWKRSDKPHSSAEGVGKRLAKPNLSKEAIWHWKSNPNPFDPRETPQWTQYSDIDNDIIEEAFIKKEKQVGLENYWIDFEKMLQITKPCGSEQREIKRVLIDHEQNLRHERFFVPPKLTQSFSVYSVRCEFVNSWINSFKDSGNTDVVLKQAGNGILIEGEQVGEITDAKWCAEQLNHIKHEDEIDHCVIYIYTKECFLYKMLNTTLRENDMTKVKTLGPFCYLLDIAMANTKNKYYTGYLYRGAQLHDNMIQDYLKAVGQGCRSWSAFTSTSKSRSKAEEFGDTLFIINIIDEHSKALDISSNSVFPKEEEVLLPDNWNFIVEKVDKINGKNHIYLRRSKDHK</sequence>
<comment type="caution">
    <text evidence="14">The sequence shown here is derived from an EMBL/GenBank/DDBJ whole genome shotgun (WGS) entry which is preliminary data.</text>
</comment>
<dbReference type="SUPFAM" id="SSF56399">
    <property type="entry name" value="ADP-ribosylation"/>
    <property type="match status" value="1"/>
</dbReference>
<evidence type="ECO:0000256" key="9">
    <source>
        <dbReference type="ARBA" id="ARBA00047597"/>
    </source>
</evidence>
<dbReference type="Gene3D" id="3.90.176.10">
    <property type="entry name" value="Toxin ADP-ribosyltransferase, Chain A, domain 1"/>
    <property type="match status" value="1"/>
</dbReference>
<evidence type="ECO:0000256" key="3">
    <source>
        <dbReference type="ARBA" id="ARBA00022525"/>
    </source>
</evidence>
<comment type="subcellular location">
    <subcellularLocation>
        <location evidence="1">Secreted</location>
    </subcellularLocation>
</comment>
<evidence type="ECO:0000256" key="10">
    <source>
        <dbReference type="RuleBase" id="RU361228"/>
    </source>
</evidence>
<dbReference type="OrthoDB" id="423533at2759"/>
<dbReference type="EC" id="2.4.2.31" evidence="10"/>
<keyword evidence="10" id="KW-0520">NAD</keyword>
<feature type="region of interest" description="Disordered" evidence="11">
    <location>
        <begin position="89"/>
        <end position="116"/>
    </location>
</feature>
<dbReference type="PANTHER" id="PTHR10339:SF25">
    <property type="entry name" value="SECRETED EXOENZYME S"/>
    <property type="match status" value="1"/>
</dbReference>
<dbReference type="InterPro" id="IPR000768">
    <property type="entry name" value="ART"/>
</dbReference>
<evidence type="ECO:0000256" key="8">
    <source>
        <dbReference type="ARBA" id="ARBA00023026"/>
    </source>
</evidence>
<accession>A0A814CTM5</accession>
<reference evidence="14" key="1">
    <citation type="submission" date="2021-02" db="EMBL/GenBank/DDBJ databases">
        <authorList>
            <person name="Nowell W R."/>
        </authorList>
    </citation>
    <scope>NUCLEOTIDE SEQUENCE</scope>
</reference>
<protein>
    <recommendedName>
        <fullName evidence="10">NAD(P)(+)--arginine ADP-ribosyltransferase</fullName>
        <ecNumber evidence="10">2.4.2.31</ecNumber>
    </recommendedName>
    <alternativeName>
        <fullName evidence="10">Mono(ADP-ribosyl)transferase</fullName>
    </alternativeName>
</protein>
<dbReference type="Proteomes" id="UP000663829">
    <property type="component" value="Unassembled WGS sequence"/>
</dbReference>
<dbReference type="EMBL" id="CAJOBC010002238">
    <property type="protein sequence ID" value="CAF3722857.1"/>
    <property type="molecule type" value="Genomic_DNA"/>
</dbReference>
<dbReference type="GO" id="GO:0003950">
    <property type="term" value="F:NAD+ poly-ADP-ribosyltransferase activity"/>
    <property type="evidence" value="ECO:0007669"/>
    <property type="project" value="TreeGrafter"/>
</dbReference>
<dbReference type="GO" id="GO:0090729">
    <property type="term" value="F:toxin activity"/>
    <property type="evidence" value="ECO:0007669"/>
    <property type="project" value="UniProtKB-KW"/>
</dbReference>
<dbReference type="InterPro" id="IPR018123">
    <property type="entry name" value="WWE-dom_subgr"/>
</dbReference>
<dbReference type="Pfam" id="PF02825">
    <property type="entry name" value="WWE"/>
    <property type="match status" value="1"/>
</dbReference>
<keyword evidence="6 10" id="KW-0808">Transferase</keyword>
<evidence type="ECO:0000259" key="12">
    <source>
        <dbReference type="PROSITE" id="PS50918"/>
    </source>
</evidence>
<keyword evidence="4" id="KW-0800">Toxin</keyword>
<evidence type="ECO:0000256" key="11">
    <source>
        <dbReference type="SAM" id="MobiDB-lite"/>
    </source>
</evidence>
<name>A0A814CTM5_9BILA</name>
<dbReference type="Pfam" id="PF01129">
    <property type="entry name" value="ART"/>
    <property type="match status" value="1"/>
</dbReference>
<evidence type="ECO:0000256" key="4">
    <source>
        <dbReference type="ARBA" id="ARBA00022656"/>
    </source>
</evidence>
<evidence type="ECO:0000313" key="14">
    <source>
        <dbReference type="EMBL" id="CAF0946732.1"/>
    </source>
</evidence>
<dbReference type="PANTHER" id="PTHR10339">
    <property type="entry name" value="ADP-RIBOSYLTRANSFERASE"/>
    <property type="match status" value="1"/>
</dbReference>
<dbReference type="InterPro" id="IPR050999">
    <property type="entry name" value="ADP-ribosyltransferase_ARG"/>
</dbReference>
<gene>
    <name evidence="14" type="ORF">GPM918_LOCUS11014</name>
    <name evidence="13" type="ORF">OVA965_LOCUS8303</name>
    <name evidence="16" type="ORF">SRO942_LOCUS11015</name>
    <name evidence="15" type="ORF">TMI583_LOCUS8299</name>
</gene>
<keyword evidence="3" id="KW-0964">Secreted</keyword>
<feature type="compositionally biased region" description="Basic and acidic residues" evidence="11">
    <location>
        <begin position="98"/>
        <end position="108"/>
    </location>
</feature>
<comment type="catalytic activity">
    <reaction evidence="9 10">
        <text>L-arginyl-[protein] + NAD(+) = N(omega)-(ADP-D-ribosyl)-L-arginyl-[protein] + nicotinamide + H(+)</text>
        <dbReference type="Rhea" id="RHEA:19149"/>
        <dbReference type="Rhea" id="RHEA-COMP:10532"/>
        <dbReference type="Rhea" id="RHEA-COMP:15087"/>
        <dbReference type="ChEBI" id="CHEBI:15378"/>
        <dbReference type="ChEBI" id="CHEBI:17154"/>
        <dbReference type="ChEBI" id="CHEBI:29965"/>
        <dbReference type="ChEBI" id="CHEBI:57540"/>
        <dbReference type="ChEBI" id="CHEBI:142554"/>
        <dbReference type="EC" id="2.4.2.31"/>
    </reaction>
</comment>
<dbReference type="PROSITE" id="PS51996">
    <property type="entry name" value="TR_MART"/>
    <property type="match status" value="1"/>
</dbReference>
<dbReference type="SMART" id="SM00678">
    <property type="entry name" value="WWE"/>
    <property type="match status" value="1"/>
</dbReference>